<dbReference type="Pfam" id="PF00431">
    <property type="entry name" value="CUB"/>
    <property type="match status" value="2"/>
</dbReference>
<reference evidence="7" key="1">
    <citation type="journal article" date="2002" name="Science">
        <title>The draft genome of Ciona intestinalis: insights into chordate and vertebrate origins.</title>
        <authorList>
            <person name="Dehal P."/>
            <person name="Satou Y."/>
            <person name="Campbell R.K."/>
            <person name="Chapman J."/>
            <person name="Degnan B."/>
            <person name="De Tomaso A."/>
            <person name="Davidson B."/>
            <person name="Di Gregorio A."/>
            <person name="Gelpke M."/>
            <person name="Goodstein D.M."/>
            <person name="Harafuji N."/>
            <person name="Hastings K.E."/>
            <person name="Ho I."/>
            <person name="Hotta K."/>
            <person name="Huang W."/>
            <person name="Kawashima T."/>
            <person name="Lemaire P."/>
            <person name="Martinez D."/>
            <person name="Meinertzhagen I.A."/>
            <person name="Necula S."/>
            <person name="Nonaka M."/>
            <person name="Putnam N."/>
            <person name="Rash S."/>
            <person name="Saiga H."/>
            <person name="Satake M."/>
            <person name="Terry A."/>
            <person name="Yamada L."/>
            <person name="Wang H.G."/>
            <person name="Awazu S."/>
            <person name="Azumi K."/>
            <person name="Boore J."/>
            <person name="Branno M."/>
            <person name="Chin-Bow S."/>
            <person name="DeSantis R."/>
            <person name="Doyle S."/>
            <person name="Francino P."/>
            <person name="Keys D.N."/>
            <person name="Haga S."/>
            <person name="Hayashi H."/>
            <person name="Hino K."/>
            <person name="Imai K.S."/>
            <person name="Inaba K."/>
            <person name="Kano S."/>
            <person name="Kobayashi K."/>
            <person name="Kobayashi M."/>
            <person name="Lee B.I."/>
            <person name="Makabe K.W."/>
            <person name="Manohar C."/>
            <person name="Matassi G."/>
            <person name="Medina M."/>
            <person name="Mochizuki Y."/>
            <person name="Mount S."/>
            <person name="Morishita T."/>
            <person name="Miura S."/>
            <person name="Nakayama A."/>
            <person name="Nishizaka S."/>
            <person name="Nomoto H."/>
            <person name="Ohta F."/>
            <person name="Oishi K."/>
            <person name="Rigoutsos I."/>
            <person name="Sano M."/>
            <person name="Sasaki A."/>
            <person name="Sasakura Y."/>
            <person name="Shoguchi E."/>
            <person name="Shin-i T."/>
            <person name="Spagnuolo A."/>
            <person name="Stainier D."/>
            <person name="Suzuki M.M."/>
            <person name="Tassy O."/>
            <person name="Takatori N."/>
            <person name="Tokuoka M."/>
            <person name="Yagi K."/>
            <person name="Yoshizaki F."/>
            <person name="Wada S."/>
            <person name="Zhang C."/>
            <person name="Hyatt P.D."/>
            <person name="Larimer F."/>
            <person name="Detter C."/>
            <person name="Doggett N."/>
            <person name="Glavina T."/>
            <person name="Hawkins T."/>
            <person name="Richardson P."/>
            <person name="Lucas S."/>
            <person name="Kohara Y."/>
            <person name="Levine M."/>
            <person name="Satoh N."/>
            <person name="Rokhsar D.S."/>
        </authorList>
    </citation>
    <scope>NUCLEOTIDE SEQUENCE [LARGE SCALE GENOMIC DNA]</scope>
</reference>
<dbReference type="FunFam" id="2.60.120.290:FF:000013">
    <property type="entry name" value="Membrane frizzled-related protein"/>
    <property type="match status" value="1"/>
</dbReference>
<dbReference type="EMBL" id="EAAA01001786">
    <property type="status" value="NOT_ANNOTATED_CDS"/>
    <property type="molecule type" value="Genomic_DNA"/>
</dbReference>
<dbReference type="OMA" id="TEIECAF"/>
<evidence type="ECO:0000256" key="4">
    <source>
        <dbReference type="SAM" id="SignalP"/>
    </source>
</evidence>
<dbReference type="InterPro" id="IPR035914">
    <property type="entry name" value="Sperma_CUB_dom_sf"/>
</dbReference>
<dbReference type="SUPFAM" id="SSF49854">
    <property type="entry name" value="Spermadhesin, CUB domain"/>
    <property type="match status" value="2"/>
</dbReference>
<feature type="domain" description="CUB" evidence="5">
    <location>
        <begin position="25"/>
        <end position="142"/>
    </location>
</feature>
<keyword evidence="7" id="KW-1185">Reference proteome</keyword>
<dbReference type="InterPro" id="IPR000859">
    <property type="entry name" value="CUB_dom"/>
</dbReference>
<evidence type="ECO:0000313" key="6">
    <source>
        <dbReference type="Ensembl" id="ENSCINP00000035344.1"/>
    </source>
</evidence>
<dbReference type="AlphaFoldDB" id="H2Y0B0"/>
<dbReference type="GeneTree" id="ENSGT00940000155299"/>
<dbReference type="STRING" id="7719.ENSCINP00000035344"/>
<dbReference type="SMART" id="SM00042">
    <property type="entry name" value="CUB"/>
    <property type="match status" value="2"/>
</dbReference>
<feature type="chain" id="PRO_5003577946" description="CUB domain-containing protein" evidence="4">
    <location>
        <begin position="22"/>
        <end position="275"/>
    </location>
</feature>
<feature type="domain" description="CUB" evidence="5">
    <location>
        <begin position="155"/>
        <end position="275"/>
    </location>
</feature>
<proteinExistence type="predicted"/>
<reference evidence="6" key="4">
    <citation type="submission" date="2025-09" db="UniProtKB">
        <authorList>
            <consortium name="Ensembl"/>
        </authorList>
    </citation>
    <scope>IDENTIFICATION</scope>
</reference>
<dbReference type="Gene3D" id="2.60.120.290">
    <property type="entry name" value="Spermadhesin, CUB domain"/>
    <property type="match status" value="2"/>
</dbReference>
<evidence type="ECO:0000256" key="3">
    <source>
        <dbReference type="PROSITE-ProRule" id="PRU00059"/>
    </source>
</evidence>
<reference evidence="6" key="2">
    <citation type="journal article" date="2008" name="Genome Biol.">
        <title>Improved genome assembly and evidence-based global gene model set for the chordate Ciona intestinalis: new insight into intron and operon populations.</title>
        <authorList>
            <person name="Satou Y."/>
            <person name="Mineta K."/>
            <person name="Ogasawara M."/>
            <person name="Sasakura Y."/>
            <person name="Shoguchi E."/>
            <person name="Ueno K."/>
            <person name="Yamada L."/>
            <person name="Matsumoto J."/>
            <person name="Wasserscheid J."/>
            <person name="Dewar K."/>
            <person name="Wiley G.B."/>
            <person name="Macmil S.L."/>
            <person name="Roe B.A."/>
            <person name="Zeller R.W."/>
            <person name="Hastings K.E."/>
            <person name="Lemaire P."/>
            <person name="Lindquist E."/>
            <person name="Endo T."/>
            <person name="Hotta K."/>
            <person name="Inaba K."/>
        </authorList>
    </citation>
    <scope>NUCLEOTIDE SEQUENCE [LARGE SCALE GENOMIC DNA]</scope>
    <source>
        <strain evidence="6">wild type</strain>
    </source>
</reference>
<keyword evidence="2" id="KW-1015">Disulfide bond</keyword>
<sequence>MFAITSTILFANLLILQQTFAQEQCGGTLTAKEGVFQTPHYPHEYDSNTHCEWLIEVGADQVVQLTFAEFDLDDNYERDNCPTDRVLVYDGDSSSSPALTGRLCGQETPPVMTSTGRHMKISFKAGEDSFGGNGFKATYKSLPAEDHQRCILNSCGADITDTSCMIQSPGYPSGYAANLNCTWTIRAPQGVGNVVFTFTEADFKRKVDGRCSLNNVTLYDGSNIKAPVLHEPSCHTEDNRLKTTVIRSTGPVLIINMRTSAASDIKHGFNGNFVI</sequence>
<dbReference type="Proteomes" id="UP000008144">
    <property type="component" value="Chromosome 3"/>
</dbReference>
<protein>
    <recommendedName>
        <fullName evidence="5">CUB domain-containing protein</fullName>
    </recommendedName>
</protein>
<accession>H2Y0B0</accession>
<dbReference type="Ensembl" id="ENSCINT00000034384.1">
    <property type="protein sequence ID" value="ENSCINP00000035344.1"/>
    <property type="gene ID" value="ENSCING00000020711.1"/>
</dbReference>
<dbReference type="HOGENOM" id="CLU_015228_5_2_1"/>
<dbReference type="PANTHER" id="PTHR24251">
    <property type="entry name" value="OVOCHYMASE-RELATED"/>
    <property type="match status" value="1"/>
</dbReference>
<reference evidence="6" key="3">
    <citation type="submission" date="2025-08" db="UniProtKB">
        <authorList>
            <consortium name="Ensembl"/>
        </authorList>
    </citation>
    <scope>IDENTIFICATION</scope>
</reference>
<dbReference type="PANTHER" id="PTHR24251:SF30">
    <property type="entry name" value="MEMBRANE FRIZZLED-RELATED PROTEIN"/>
    <property type="match status" value="1"/>
</dbReference>
<evidence type="ECO:0000313" key="7">
    <source>
        <dbReference type="Proteomes" id="UP000008144"/>
    </source>
</evidence>
<evidence type="ECO:0000259" key="5">
    <source>
        <dbReference type="PROSITE" id="PS01180"/>
    </source>
</evidence>
<dbReference type="CDD" id="cd00041">
    <property type="entry name" value="CUB"/>
    <property type="match status" value="2"/>
</dbReference>
<organism evidence="6 7">
    <name type="scientific">Ciona intestinalis</name>
    <name type="common">Transparent sea squirt</name>
    <name type="synonym">Ascidia intestinalis</name>
    <dbReference type="NCBI Taxonomy" id="7719"/>
    <lineage>
        <taxon>Eukaryota</taxon>
        <taxon>Metazoa</taxon>
        <taxon>Chordata</taxon>
        <taxon>Tunicata</taxon>
        <taxon>Ascidiacea</taxon>
        <taxon>Phlebobranchia</taxon>
        <taxon>Cionidae</taxon>
        <taxon>Ciona</taxon>
    </lineage>
</organism>
<evidence type="ECO:0000256" key="2">
    <source>
        <dbReference type="ARBA" id="ARBA00023157"/>
    </source>
</evidence>
<feature type="signal peptide" evidence="4">
    <location>
        <begin position="1"/>
        <end position="21"/>
    </location>
</feature>
<dbReference type="PROSITE" id="PS01180">
    <property type="entry name" value="CUB"/>
    <property type="match status" value="2"/>
</dbReference>
<dbReference type="InParanoid" id="H2Y0B0"/>
<name>H2Y0B0_CIOIN</name>
<comment type="caution">
    <text evidence="3">Lacks conserved residue(s) required for the propagation of feature annotation.</text>
</comment>
<keyword evidence="4" id="KW-0732">Signal</keyword>
<evidence type="ECO:0000256" key="1">
    <source>
        <dbReference type="ARBA" id="ARBA00022737"/>
    </source>
</evidence>
<keyword evidence="1" id="KW-0677">Repeat</keyword>